<dbReference type="RefSeq" id="XP_016583741.1">
    <property type="nucleotide sequence ID" value="XM_016732442.1"/>
</dbReference>
<comment type="caution">
    <text evidence="2">The sequence shown here is derived from an EMBL/GenBank/DDBJ whole genome shotgun (WGS) entry which is preliminary data.</text>
</comment>
<gene>
    <name evidence="2" type="ORF">SPSK_05702</name>
</gene>
<accession>A0A0F2LX43</accession>
<organism evidence="2 3">
    <name type="scientific">Sporothrix schenckii 1099-18</name>
    <dbReference type="NCBI Taxonomy" id="1397361"/>
    <lineage>
        <taxon>Eukaryota</taxon>
        <taxon>Fungi</taxon>
        <taxon>Dikarya</taxon>
        <taxon>Ascomycota</taxon>
        <taxon>Pezizomycotina</taxon>
        <taxon>Sordariomycetes</taxon>
        <taxon>Sordariomycetidae</taxon>
        <taxon>Ophiostomatales</taxon>
        <taxon>Ophiostomataceae</taxon>
        <taxon>Sporothrix</taxon>
    </lineage>
</organism>
<dbReference type="KEGG" id="ssck:SPSK_05702"/>
<dbReference type="GeneID" id="27667719"/>
<evidence type="ECO:0000313" key="2">
    <source>
        <dbReference type="EMBL" id="KJR81065.1"/>
    </source>
</evidence>
<reference evidence="2 3" key="1">
    <citation type="journal article" date="2014" name="BMC Genomics">
        <title>Comparative genomics of the major fungal agents of human and animal Sporotrichosis: Sporothrix schenckii and Sporothrix brasiliensis.</title>
        <authorList>
            <person name="Teixeira M.M."/>
            <person name="de Almeida L.G."/>
            <person name="Kubitschek-Barreira P."/>
            <person name="Alves F.L."/>
            <person name="Kioshima E.S."/>
            <person name="Abadio A.K."/>
            <person name="Fernandes L."/>
            <person name="Derengowski L.S."/>
            <person name="Ferreira K.S."/>
            <person name="Souza R.C."/>
            <person name="Ruiz J.C."/>
            <person name="de Andrade N.C."/>
            <person name="Paes H.C."/>
            <person name="Nicola A.M."/>
            <person name="Albuquerque P."/>
            <person name="Gerber A.L."/>
            <person name="Martins V.P."/>
            <person name="Peconick L.D."/>
            <person name="Neto A.V."/>
            <person name="Chaucanez C.B."/>
            <person name="Silva P.A."/>
            <person name="Cunha O.L."/>
            <person name="de Oliveira F.F."/>
            <person name="dos Santos T.C."/>
            <person name="Barros A.L."/>
            <person name="Soares M.A."/>
            <person name="de Oliveira L.M."/>
            <person name="Marini M.M."/>
            <person name="Villalobos-Duno H."/>
            <person name="Cunha M.M."/>
            <person name="de Hoog S."/>
            <person name="da Silveira J.F."/>
            <person name="Henrissat B."/>
            <person name="Nino-Vega G.A."/>
            <person name="Cisalpino P.S."/>
            <person name="Mora-Montes H.M."/>
            <person name="Almeida S.R."/>
            <person name="Stajich J.E."/>
            <person name="Lopes-Bezerra L.M."/>
            <person name="Vasconcelos A.T."/>
            <person name="Felipe M.S."/>
        </authorList>
    </citation>
    <scope>NUCLEOTIDE SEQUENCE [LARGE SCALE GENOMIC DNA]</scope>
    <source>
        <strain evidence="2 3">1099-18</strain>
    </source>
</reference>
<sequence>MPEEFGSRSKANGQVSVVPPQMAKRARAMIWDQSQVFVASADGDLLLCFRVAVFLCAWNARPSEKRPLSSACIPASIEASNVLPLCSETESRPAGKAPGLEPPGRFPSSLNL</sequence>
<feature type="region of interest" description="Disordered" evidence="1">
    <location>
        <begin position="89"/>
        <end position="112"/>
    </location>
</feature>
<dbReference type="VEuPathDB" id="FungiDB:SPSK_05702"/>
<evidence type="ECO:0000313" key="3">
    <source>
        <dbReference type="Proteomes" id="UP000033710"/>
    </source>
</evidence>
<protein>
    <submittedName>
        <fullName evidence="2">Uncharacterized protein</fullName>
    </submittedName>
</protein>
<dbReference type="EMBL" id="AXCR01000012">
    <property type="protein sequence ID" value="KJR81065.1"/>
    <property type="molecule type" value="Genomic_DNA"/>
</dbReference>
<reference evidence="2 3" key="2">
    <citation type="journal article" date="2015" name="Eukaryot. Cell">
        <title>Asexual propagation of a virulent clone complex in a human and feline outbreak of sporotrichosis.</title>
        <authorList>
            <person name="Teixeira Mde M."/>
            <person name="Rodrigues A.M."/>
            <person name="Tsui C.K."/>
            <person name="de Almeida L.G."/>
            <person name="Van Diepeningen A.D."/>
            <person name="van den Ende B.G."/>
            <person name="Fernandes G.F."/>
            <person name="Kano R."/>
            <person name="Hamelin R.C."/>
            <person name="Lopes-Bezerra L.M."/>
            <person name="Vasconcelos A.T."/>
            <person name="de Hoog S."/>
            <person name="de Camargo Z.P."/>
            <person name="Felipe M.S."/>
        </authorList>
    </citation>
    <scope>NUCLEOTIDE SEQUENCE [LARGE SCALE GENOMIC DNA]</scope>
    <source>
        <strain evidence="2 3">1099-18</strain>
    </source>
</reference>
<dbReference type="Proteomes" id="UP000033710">
    <property type="component" value="Unassembled WGS sequence"/>
</dbReference>
<proteinExistence type="predicted"/>
<dbReference type="AlphaFoldDB" id="A0A0F2LX43"/>
<name>A0A0F2LX43_SPOSC</name>
<evidence type="ECO:0000256" key="1">
    <source>
        <dbReference type="SAM" id="MobiDB-lite"/>
    </source>
</evidence>